<organism evidence="5 6">
    <name type="scientific">Halocaridina rubra</name>
    <name type="common">Hawaiian red shrimp</name>
    <dbReference type="NCBI Taxonomy" id="373956"/>
    <lineage>
        <taxon>Eukaryota</taxon>
        <taxon>Metazoa</taxon>
        <taxon>Ecdysozoa</taxon>
        <taxon>Arthropoda</taxon>
        <taxon>Crustacea</taxon>
        <taxon>Multicrustacea</taxon>
        <taxon>Malacostraca</taxon>
        <taxon>Eumalacostraca</taxon>
        <taxon>Eucarida</taxon>
        <taxon>Decapoda</taxon>
        <taxon>Pleocyemata</taxon>
        <taxon>Caridea</taxon>
        <taxon>Atyoidea</taxon>
        <taxon>Atyidae</taxon>
        <taxon>Halocaridina</taxon>
    </lineage>
</organism>
<evidence type="ECO:0000313" key="6">
    <source>
        <dbReference type="Proteomes" id="UP001381693"/>
    </source>
</evidence>
<dbReference type="PANTHER" id="PTHR12147:SF26">
    <property type="entry name" value="PEPTIDASE M28 DOMAIN-CONTAINING PROTEIN"/>
    <property type="match status" value="1"/>
</dbReference>
<dbReference type="Gene3D" id="3.40.630.10">
    <property type="entry name" value="Zn peptidases"/>
    <property type="match status" value="1"/>
</dbReference>
<comment type="similarity">
    <text evidence="2">Belongs to the peptidase M28 family. M28B subfamily.</text>
</comment>
<dbReference type="Proteomes" id="UP001381693">
    <property type="component" value="Unassembled WGS sequence"/>
</dbReference>
<keyword evidence="3" id="KW-0732">Signal</keyword>
<accession>A0AAN8XFS7</accession>
<gene>
    <name evidence="5" type="ORF">SK128_000083</name>
</gene>
<feature type="domain" description="Peptidase M28" evidence="4">
    <location>
        <begin position="87"/>
        <end position="156"/>
    </location>
</feature>
<name>A0AAN8XFS7_HALRR</name>
<protein>
    <recommendedName>
        <fullName evidence="4">Peptidase M28 domain-containing protein</fullName>
    </recommendedName>
</protein>
<evidence type="ECO:0000256" key="3">
    <source>
        <dbReference type="SAM" id="SignalP"/>
    </source>
</evidence>
<evidence type="ECO:0000256" key="1">
    <source>
        <dbReference type="ARBA" id="ARBA00001947"/>
    </source>
</evidence>
<keyword evidence="6" id="KW-1185">Reference proteome</keyword>
<evidence type="ECO:0000259" key="4">
    <source>
        <dbReference type="Pfam" id="PF04389"/>
    </source>
</evidence>
<proteinExistence type="inferred from homology"/>
<dbReference type="GO" id="GO:0008235">
    <property type="term" value="F:metalloexopeptidase activity"/>
    <property type="evidence" value="ECO:0007669"/>
    <property type="project" value="InterPro"/>
</dbReference>
<evidence type="ECO:0000256" key="2">
    <source>
        <dbReference type="ARBA" id="ARBA00005634"/>
    </source>
</evidence>
<dbReference type="InterPro" id="IPR045175">
    <property type="entry name" value="M28_fam"/>
</dbReference>
<dbReference type="PANTHER" id="PTHR12147">
    <property type="entry name" value="METALLOPEPTIDASE M28 FAMILY MEMBER"/>
    <property type="match status" value="1"/>
</dbReference>
<dbReference type="InterPro" id="IPR007484">
    <property type="entry name" value="Peptidase_M28"/>
</dbReference>
<reference evidence="5 6" key="1">
    <citation type="submission" date="2023-11" db="EMBL/GenBank/DDBJ databases">
        <title>Halocaridina rubra genome assembly.</title>
        <authorList>
            <person name="Smith C."/>
        </authorList>
    </citation>
    <scope>NUCLEOTIDE SEQUENCE [LARGE SCALE GENOMIC DNA]</scope>
    <source>
        <strain evidence="5">EP-1</strain>
        <tissue evidence="5">Whole</tissue>
    </source>
</reference>
<feature type="chain" id="PRO_5042847608" description="Peptidase M28 domain-containing protein" evidence="3">
    <location>
        <begin position="22"/>
        <end position="387"/>
    </location>
</feature>
<dbReference type="Pfam" id="PF04389">
    <property type="entry name" value="Peptidase_M28"/>
    <property type="match status" value="1"/>
</dbReference>
<evidence type="ECO:0000313" key="5">
    <source>
        <dbReference type="EMBL" id="KAK7082562.1"/>
    </source>
</evidence>
<dbReference type="SUPFAM" id="SSF53187">
    <property type="entry name" value="Zn-dependent exopeptidases"/>
    <property type="match status" value="1"/>
</dbReference>
<comment type="caution">
    <text evidence="5">The sequence shown here is derived from an EMBL/GenBank/DDBJ whole genome shotgun (WGS) entry which is preliminary data.</text>
</comment>
<comment type="cofactor">
    <cofactor evidence="1">
        <name>Zn(2+)</name>
        <dbReference type="ChEBI" id="CHEBI:29105"/>
    </cofactor>
</comment>
<dbReference type="EMBL" id="JAXCGZ010003969">
    <property type="protein sequence ID" value="KAK7082562.1"/>
    <property type="molecule type" value="Genomic_DNA"/>
</dbReference>
<sequence length="387" mass="43673">MIRSRSSAVLFLTALVLSVTAQEIRLEHHLEHFTSIRNPTAFNKEAWIDARSYILDQFRSYGLNTTSQPFNTSVDDNGSDKTVRGENIIGIAEGSPGPIILVGADYDTSLLQSSPLEDNGAGVAAMLEIARNYMSQMYHNKEYSITGTVLFVAFDINTKEYDDNSVGQPGSYHFLHQWLWPYLNNRVDNFMGAYILDSISKYNLEENSQVLPGDFETNFPEAHEDIVRKGRKGDFLALVTRKSESNSLLAQTIYDNYNNDRKARMFRLLELTIKDGAEFGDSFDLFDHQANYHFWTFQPGKEPKPLPAILLSDTGYFRKPSDQCPSPCSASAFLTRARNSFMTKTSEAMVQTLADILTDRSKHNSSTTTVASWLSVVVLVLFNKIWC</sequence>
<dbReference type="AlphaFoldDB" id="A0AAN8XFS7"/>
<feature type="signal peptide" evidence="3">
    <location>
        <begin position="1"/>
        <end position="21"/>
    </location>
</feature>
<dbReference type="GO" id="GO:0006508">
    <property type="term" value="P:proteolysis"/>
    <property type="evidence" value="ECO:0007669"/>
    <property type="project" value="InterPro"/>
</dbReference>